<comment type="caution">
    <text evidence="2">The sequence shown here is derived from an EMBL/GenBank/DDBJ whole genome shotgun (WGS) entry which is preliminary data.</text>
</comment>
<sequence>MTPRSRPAGPPALAAPALAAPALAAPALLALALVLGACGSDGGGGGGGAGADHGTPQALAQAVGCTGFQEEENVTANGVVGSCSLDGEPLAVVIGSTEAVPPGLLGPGLQDAPYEVRGEGWSVLATTEQAAQDVQGEVGGELAPAAGSR</sequence>
<dbReference type="AlphaFoldDB" id="A0A3A3YNH2"/>
<evidence type="ECO:0000313" key="2">
    <source>
        <dbReference type="EMBL" id="RJK92941.1"/>
    </source>
</evidence>
<organism evidence="2 3">
    <name type="scientific">Vallicoccus soli</name>
    <dbReference type="NCBI Taxonomy" id="2339232"/>
    <lineage>
        <taxon>Bacteria</taxon>
        <taxon>Bacillati</taxon>
        <taxon>Actinomycetota</taxon>
        <taxon>Actinomycetes</taxon>
        <taxon>Motilibacterales</taxon>
        <taxon>Vallicoccaceae</taxon>
        <taxon>Vallicoccus</taxon>
    </lineage>
</organism>
<dbReference type="EMBL" id="QZEZ01000011">
    <property type="protein sequence ID" value="RJK92941.1"/>
    <property type="molecule type" value="Genomic_DNA"/>
</dbReference>
<accession>A0A3A3YNH2</accession>
<evidence type="ECO:0000313" key="3">
    <source>
        <dbReference type="Proteomes" id="UP000265614"/>
    </source>
</evidence>
<evidence type="ECO:0008006" key="4">
    <source>
        <dbReference type="Google" id="ProtNLM"/>
    </source>
</evidence>
<gene>
    <name evidence="2" type="ORF">D5H78_17650</name>
</gene>
<feature type="signal peptide" evidence="1">
    <location>
        <begin position="1"/>
        <end position="24"/>
    </location>
</feature>
<feature type="chain" id="PRO_5017357750" description="DUF333 domain-containing protein" evidence="1">
    <location>
        <begin position="25"/>
        <end position="149"/>
    </location>
</feature>
<dbReference type="Proteomes" id="UP000265614">
    <property type="component" value="Unassembled WGS sequence"/>
</dbReference>
<keyword evidence="3" id="KW-1185">Reference proteome</keyword>
<evidence type="ECO:0000256" key="1">
    <source>
        <dbReference type="SAM" id="SignalP"/>
    </source>
</evidence>
<name>A0A3A3YNH2_9ACTN</name>
<protein>
    <recommendedName>
        <fullName evidence="4">DUF333 domain-containing protein</fullName>
    </recommendedName>
</protein>
<keyword evidence="1" id="KW-0732">Signal</keyword>
<reference evidence="2 3" key="1">
    <citation type="submission" date="2018-09" db="EMBL/GenBank/DDBJ databases">
        <title>YIM 75000 draft genome.</title>
        <authorList>
            <person name="Tang S."/>
            <person name="Feng Y."/>
        </authorList>
    </citation>
    <scope>NUCLEOTIDE SEQUENCE [LARGE SCALE GENOMIC DNA]</scope>
    <source>
        <strain evidence="2 3">YIM 75000</strain>
    </source>
</reference>
<dbReference type="RefSeq" id="WP_119951827.1">
    <property type="nucleotide sequence ID" value="NZ_QZEZ01000011.1"/>
</dbReference>
<proteinExistence type="predicted"/>